<dbReference type="Proteomes" id="UP001373159">
    <property type="component" value="Unassembled WGS sequence"/>
</dbReference>
<dbReference type="RefSeq" id="WP_340468705.1">
    <property type="nucleotide sequence ID" value="NZ_JBANBB010000001.1"/>
</dbReference>
<feature type="compositionally biased region" description="Basic and acidic residues" evidence="1">
    <location>
        <begin position="21"/>
        <end position="33"/>
    </location>
</feature>
<comment type="caution">
    <text evidence="2">The sequence shown here is derived from an EMBL/GenBank/DDBJ whole genome shotgun (WGS) entry which is preliminary data.</text>
</comment>
<evidence type="ECO:0000313" key="3">
    <source>
        <dbReference type="Proteomes" id="UP001373159"/>
    </source>
</evidence>
<dbReference type="Pfam" id="PF01816">
    <property type="entry name" value="LRV"/>
    <property type="match status" value="1"/>
</dbReference>
<dbReference type="InterPro" id="IPR011989">
    <property type="entry name" value="ARM-like"/>
</dbReference>
<proteinExistence type="predicted"/>
<reference evidence="2 3" key="1">
    <citation type="submission" date="2024-02" db="EMBL/GenBank/DDBJ databases">
        <title>Bifidobacterium honeyensis sp. nov., isolated from the comb honey.</title>
        <authorList>
            <person name="Liu W."/>
            <person name="Li Y."/>
        </authorList>
    </citation>
    <scope>NUCLEOTIDE SEQUENCE [LARGE SCALE GENOMIC DNA]</scope>
    <source>
        <strain evidence="2 3">IMAU50988</strain>
    </source>
</reference>
<dbReference type="EMBL" id="JBANBB010000001">
    <property type="protein sequence ID" value="MEK0306177.1"/>
    <property type="molecule type" value="Genomic_DNA"/>
</dbReference>
<name>A0ABU8ZLQ7_9BIFI</name>
<organism evidence="2 3">
    <name type="scientific">Bifidobacterium favimelis</name>
    <dbReference type="NCBI Taxonomy" id="3122979"/>
    <lineage>
        <taxon>Bacteria</taxon>
        <taxon>Bacillati</taxon>
        <taxon>Actinomycetota</taxon>
        <taxon>Actinomycetes</taxon>
        <taxon>Bifidobacteriales</taxon>
        <taxon>Bifidobacteriaceae</taxon>
        <taxon>Bifidobacterium</taxon>
    </lineage>
</organism>
<evidence type="ECO:0000313" key="2">
    <source>
        <dbReference type="EMBL" id="MEK0306177.1"/>
    </source>
</evidence>
<feature type="region of interest" description="Disordered" evidence="1">
    <location>
        <begin position="1"/>
        <end position="46"/>
    </location>
</feature>
<protein>
    <submittedName>
        <fullName evidence="2">AbrB family transcriptional regulator</fullName>
    </submittedName>
</protein>
<accession>A0ABU8ZLQ7</accession>
<keyword evidence="3" id="KW-1185">Reference proteome</keyword>
<dbReference type="InterPro" id="IPR004830">
    <property type="entry name" value="LRR_variant"/>
</dbReference>
<dbReference type="Gene3D" id="1.25.10.10">
    <property type="entry name" value="Leucine-rich Repeat Variant"/>
    <property type="match status" value="1"/>
</dbReference>
<evidence type="ECO:0000256" key="1">
    <source>
        <dbReference type="SAM" id="MobiDB-lite"/>
    </source>
</evidence>
<sequence>MRQEQVADGKIQADGNGGARDGAHSGPDREDTAHSAPGGEEGHEALTVSYERLRHSTDEEELHEFARHPLPDRSDQAAFSRFTALLEAVAGNAHTPVDDRVFLAGTMPFPNILVKLSQDVEPAVRRAVAANTADKNWLVGLLTKDPDPSVRAAALVNPMTSWKMRLEGAEDPRTDRVTLAFLSELGVDREPDAPAVLASMVRRAVALNPNTDPAILDRLRTDPSGEVARAASGR</sequence>
<gene>
    <name evidence="2" type="ORF">V8P97_01640</name>
</gene>